<evidence type="ECO:0000313" key="2">
    <source>
        <dbReference type="EMBL" id="GHF95762.1"/>
    </source>
</evidence>
<keyword evidence="1" id="KW-0472">Membrane</keyword>
<gene>
    <name evidence="2" type="ORF">GCM10017783_04590</name>
</gene>
<sequence length="142" mass="15733">MLRRMPLALWLLGALLSVLAFSSLFAQGMAWAAVSRFSLPLALLGLALMVLSGAWMLWRAVTSWRRGAGPAEMVTWAGWFWLSLPLFLLVAAVWLTRSGDWGLTVADPGSAARTYRLLLALWLVPGLTLLWLGRRLGHSRMN</sequence>
<organism evidence="2 3">
    <name type="scientific">Deinococcus piscis</name>
    <dbReference type="NCBI Taxonomy" id="394230"/>
    <lineage>
        <taxon>Bacteria</taxon>
        <taxon>Thermotogati</taxon>
        <taxon>Deinococcota</taxon>
        <taxon>Deinococci</taxon>
        <taxon>Deinococcales</taxon>
        <taxon>Deinococcaceae</taxon>
        <taxon>Deinococcus</taxon>
    </lineage>
</organism>
<name>A0ABQ3JYZ6_9DEIO</name>
<dbReference type="EMBL" id="BNAL01000003">
    <property type="protein sequence ID" value="GHF95762.1"/>
    <property type="molecule type" value="Genomic_DNA"/>
</dbReference>
<comment type="caution">
    <text evidence="2">The sequence shown here is derived from an EMBL/GenBank/DDBJ whole genome shotgun (WGS) entry which is preliminary data.</text>
</comment>
<proteinExistence type="predicted"/>
<keyword evidence="3" id="KW-1185">Reference proteome</keyword>
<feature type="transmembrane region" description="Helical" evidence="1">
    <location>
        <begin position="42"/>
        <end position="61"/>
    </location>
</feature>
<keyword evidence="1" id="KW-0812">Transmembrane</keyword>
<feature type="transmembrane region" description="Helical" evidence="1">
    <location>
        <begin position="73"/>
        <end position="95"/>
    </location>
</feature>
<keyword evidence="1" id="KW-1133">Transmembrane helix</keyword>
<reference evidence="3" key="1">
    <citation type="journal article" date="2019" name="Int. J. Syst. Evol. Microbiol.">
        <title>The Global Catalogue of Microorganisms (GCM) 10K type strain sequencing project: providing services to taxonomists for standard genome sequencing and annotation.</title>
        <authorList>
            <consortium name="The Broad Institute Genomics Platform"/>
            <consortium name="The Broad Institute Genome Sequencing Center for Infectious Disease"/>
            <person name="Wu L."/>
            <person name="Ma J."/>
        </authorList>
    </citation>
    <scope>NUCLEOTIDE SEQUENCE [LARGE SCALE GENOMIC DNA]</scope>
    <source>
        <strain evidence="3">CGMCC 1.18439</strain>
    </source>
</reference>
<feature type="transmembrane region" description="Helical" evidence="1">
    <location>
        <begin position="115"/>
        <end position="133"/>
    </location>
</feature>
<evidence type="ECO:0000313" key="3">
    <source>
        <dbReference type="Proteomes" id="UP000632154"/>
    </source>
</evidence>
<accession>A0ABQ3JYZ6</accession>
<evidence type="ECO:0000256" key="1">
    <source>
        <dbReference type="SAM" id="Phobius"/>
    </source>
</evidence>
<dbReference type="Proteomes" id="UP000632154">
    <property type="component" value="Unassembled WGS sequence"/>
</dbReference>
<protein>
    <submittedName>
        <fullName evidence="2">Uncharacterized protein</fullName>
    </submittedName>
</protein>